<feature type="active site" evidence="6">
    <location>
        <position position="107"/>
    </location>
</feature>
<comment type="cofactor">
    <cofactor evidence="7">
        <name>Mg(2+)</name>
        <dbReference type="ChEBI" id="CHEBI:18420"/>
    </cofactor>
    <cofactor evidence="7">
        <name>Mn(2+)</name>
        <dbReference type="ChEBI" id="CHEBI:29035"/>
    </cofactor>
    <text evidence="7">Probably binds two magnesium or manganese ions per subunit.</text>
</comment>
<dbReference type="GO" id="GO:0008081">
    <property type="term" value="F:phosphoric diester hydrolase activity"/>
    <property type="evidence" value="ECO:0007669"/>
    <property type="project" value="TreeGrafter"/>
</dbReference>
<evidence type="ECO:0000259" key="9">
    <source>
        <dbReference type="Pfam" id="PF03372"/>
    </source>
</evidence>
<feature type="binding site" evidence="7">
    <location>
        <position position="244"/>
    </location>
    <ligand>
        <name>Mg(2+)</name>
        <dbReference type="ChEBI" id="CHEBI:18420"/>
        <label>1</label>
    </ligand>
</feature>
<dbReference type="EC" id="4.2.99.18" evidence="10"/>
<gene>
    <name evidence="10" type="ordered locus">Oter_1497</name>
</gene>
<dbReference type="Gene3D" id="3.60.10.10">
    <property type="entry name" value="Endonuclease/exonuclease/phosphatase"/>
    <property type="match status" value="1"/>
</dbReference>
<evidence type="ECO:0000256" key="3">
    <source>
        <dbReference type="ARBA" id="ARBA00022723"/>
    </source>
</evidence>
<feature type="binding site" evidence="7">
    <location>
        <position position="148"/>
    </location>
    <ligand>
        <name>Mg(2+)</name>
        <dbReference type="ChEBI" id="CHEBI:18420"/>
        <label>1</label>
    </ligand>
</feature>
<keyword evidence="5 7" id="KW-0460">Magnesium</keyword>
<dbReference type="InterPro" id="IPR020848">
    <property type="entry name" value="AP_endonuclease_F1_CS"/>
</dbReference>
<dbReference type="InterPro" id="IPR020847">
    <property type="entry name" value="AP_endonuclease_F1_BS"/>
</dbReference>
<dbReference type="PANTHER" id="PTHR22748">
    <property type="entry name" value="AP ENDONUCLEASE"/>
    <property type="match status" value="1"/>
</dbReference>
<evidence type="ECO:0000256" key="4">
    <source>
        <dbReference type="ARBA" id="ARBA00022801"/>
    </source>
</evidence>
<dbReference type="STRING" id="452637.Oter_1497"/>
<dbReference type="InterPro" id="IPR005135">
    <property type="entry name" value="Endo/exonuclease/phosphatase"/>
</dbReference>
<dbReference type="Proteomes" id="UP000007013">
    <property type="component" value="Chromosome"/>
</dbReference>
<accession>B1ZST7</accession>
<feature type="active site" description="Proton acceptor" evidence="6">
    <location>
        <position position="245"/>
    </location>
</feature>
<dbReference type="GO" id="GO:0006284">
    <property type="term" value="P:base-excision repair"/>
    <property type="evidence" value="ECO:0007669"/>
    <property type="project" value="TreeGrafter"/>
</dbReference>
<evidence type="ECO:0000256" key="7">
    <source>
        <dbReference type="PIRSR" id="PIRSR604808-2"/>
    </source>
</evidence>
<dbReference type="EMBL" id="CP001032">
    <property type="protein sequence ID" value="ACB74781.1"/>
    <property type="molecule type" value="Genomic_DNA"/>
</dbReference>
<feature type="binding site" evidence="7">
    <location>
        <position position="7"/>
    </location>
    <ligand>
        <name>Mg(2+)</name>
        <dbReference type="ChEBI" id="CHEBI:18420"/>
        <label>1</label>
    </ligand>
</feature>
<evidence type="ECO:0000256" key="1">
    <source>
        <dbReference type="ARBA" id="ARBA00001936"/>
    </source>
</evidence>
<evidence type="ECO:0000256" key="8">
    <source>
        <dbReference type="PIRSR" id="PIRSR604808-3"/>
    </source>
</evidence>
<feature type="site" description="Important for catalytic activity" evidence="8">
    <location>
        <position position="219"/>
    </location>
</feature>
<dbReference type="NCBIfam" id="TIGR00195">
    <property type="entry name" value="exoDNase_III"/>
    <property type="match status" value="1"/>
</dbReference>
<comment type="cofactor">
    <cofactor evidence="1">
        <name>Mn(2+)</name>
        <dbReference type="ChEBI" id="CHEBI:29035"/>
    </cofactor>
</comment>
<feature type="site" description="Transition state stabilizer" evidence="8">
    <location>
        <position position="150"/>
    </location>
</feature>
<evidence type="ECO:0000313" key="10">
    <source>
        <dbReference type="EMBL" id="ACB74781.1"/>
    </source>
</evidence>
<feature type="site" description="Interaction with DNA substrate" evidence="8">
    <location>
        <position position="245"/>
    </location>
</feature>
<protein>
    <submittedName>
        <fullName evidence="10">Exodeoxyribonuclease III Xth</fullName>
        <ecNumber evidence="10">4.2.99.18</ecNumber>
    </submittedName>
</protein>
<proteinExistence type="inferred from homology"/>
<dbReference type="PANTHER" id="PTHR22748:SF6">
    <property type="entry name" value="DNA-(APURINIC OR APYRIMIDINIC SITE) ENDONUCLEASE"/>
    <property type="match status" value="1"/>
</dbReference>
<evidence type="ECO:0000256" key="2">
    <source>
        <dbReference type="ARBA" id="ARBA00007092"/>
    </source>
</evidence>
<dbReference type="AlphaFoldDB" id="B1ZST7"/>
<dbReference type="SUPFAM" id="SSF56219">
    <property type="entry name" value="DNase I-like"/>
    <property type="match status" value="1"/>
</dbReference>
<dbReference type="OrthoDB" id="9803914at2"/>
<evidence type="ECO:0000313" key="11">
    <source>
        <dbReference type="Proteomes" id="UP000007013"/>
    </source>
</evidence>
<reference evidence="10 11" key="1">
    <citation type="journal article" date="2011" name="J. Bacteriol.">
        <title>Genome sequence of the verrucomicrobium Opitutus terrae PB90-1, an abundant inhabitant of rice paddy soil ecosystems.</title>
        <authorList>
            <person name="van Passel M.W."/>
            <person name="Kant R."/>
            <person name="Palva A."/>
            <person name="Copeland A."/>
            <person name="Lucas S."/>
            <person name="Lapidus A."/>
            <person name="Glavina del Rio T."/>
            <person name="Pitluck S."/>
            <person name="Goltsman E."/>
            <person name="Clum A."/>
            <person name="Sun H."/>
            <person name="Schmutz J."/>
            <person name="Larimer F.W."/>
            <person name="Land M.L."/>
            <person name="Hauser L."/>
            <person name="Kyrpides N."/>
            <person name="Mikhailova N."/>
            <person name="Richardson P.P."/>
            <person name="Janssen P.H."/>
            <person name="de Vos W.M."/>
            <person name="Smidt H."/>
        </authorList>
    </citation>
    <scope>NUCLEOTIDE SEQUENCE [LARGE SCALE GENOMIC DNA]</scope>
    <source>
        <strain evidence="11">DSM 11246 / JCM 15787 / PB90-1</strain>
    </source>
</reference>
<dbReference type="GO" id="GO:0003677">
    <property type="term" value="F:DNA binding"/>
    <property type="evidence" value="ECO:0007669"/>
    <property type="project" value="InterPro"/>
</dbReference>
<dbReference type="GO" id="GO:0140078">
    <property type="term" value="F:class I DNA-(apurinic or apyrimidinic site) endonuclease activity"/>
    <property type="evidence" value="ECO:0007669"/>
    <property type="project" value="UniProtKB-EC"/>
</dbReference>
<keyword evidence="3 7" id="KW-0479">Metal-binding</keyword>
<dbReference type="KEGG" id="ote:Oter_1497"/>
<dbReference type="CDD" id="cd09087">
    <property type="entry name" value="Ape1-like_AP-endo"/>
    <property type="match status" value="1"/>
</dbReference>
<keyword evidence="7" id="KW-0464">Manganese</keyword>
<dbReference type="GO" id="GO:0008311">
    <property type="term" value="F:double-stranded DNA 3'-5' DNA exonuclease activity"/>
    <property type="evidence" value="ECO:0007669"/>
    <property type="project" value="TreeGrafter"/>
</dbReference>
<dbReference type="eggNOG" id="COG0708">
    <property type="taxonomic scope" value="Bacteria"/>
</dbReference>
<dbReference type="HOGENOM" id="CLU_027539_1_3_0"/>
<dbReference type="NCBIfam" id="TIGR00633">
    <property type="entry name" value="xth"/>
    <property type="match status" value="1"/>
</dbReference>
<feature type="active site" description="Proton donor/acceptor" evidence="6">
    <location>
        <position position="148"/>
    </location>
</feature>
<sequence>MKLVSWNVNGVRAVLKKGFLDYMGKVDADVICLQETKAHPGDVQHVAWTAGYTPHWYSAVKKGYSGTALFTRVAPLKVNFGIGLPGHDDEGRVITAEFADFFLVNVYQPNSQRGLTRLKYRTEEWDPAFLAFLKKLEKKGKPVVFCGDLNVAHQEIDLTNPKTNRRNAGFTDEERANFSKLLASGFVDTFREFEKGPGHYTWWSQMMNCRARNIGWRVDYFVASEKLKPALKRAWISPEVMGSDHCPVGLELK</sequence>
<dbReference type="InterPro" id="IPR004808">
    <property type="entry name" value="AP_endonuc_1"/>
</dbReference>
<keyword evidence="4" id="KW-0378">Hydrolase</keyword>
<dbReference type="InterPro" id="IPR036691">
    <property type="entry name" value="Endo/exonu/phosph_ase_sf"/>
</dbReference>
<evidence type="ECO:0000256" key="6">
    <source>
        <dbReference type="PIRSR" id="PIRSR604808-1"/>
    </source>
</evidence>
<dbReference type="PROSITE" id="PS00728">
    <property type="entry name" value="AP_NUCLEASE_F1_3"/>
    <property type="match status" value="1"/>
</dbReference>
<dbReference type="RefSeq" id="WP_012374319.1">
    <property type="nucleotide sequence ID" value="NC_010571.1"/>
</dbReference>
<dbReference type="GO" id="GO:0046872">
    <property type="term" value="F:metal ion binding"/>
    <property type="evidence" value="ECO:0007669"/>
    <property type="project" value="UniProtKB-KW"/>
</dbReference>
<feature type="binding site" evidence="7">
    <location>
        <position position="245"/>
    </location>
    <ligand>
        <name>Mg(2+)</name>
        <dbReference type="ChEBI" id="CHEBI:18420"/>
        <label>1</label>
    </ligand>
</feature>
<dbReference type="PROSITE" id="PS51435">
    <property type="entry name" value="AP_NUCLEASE_F1_4"/>
    <property type="match status" value="1"/>
</dbReference>
<dbReference type="Pfam" id="PF03372">
    <property type="entry name" value="Exo_endo_phos"/>
    <property type="match status" value="1"/>
</dbReference>
<name>B1ZST7_OPITP</name>
<keyword evidence="11" id="KW-1185">Reference proteome</keyword>
<comment type="similarity">
    <text evidence="2">Belongs to the DNA repair enzymes AP/ExoA family.</text>
</comment>
<feature type="binding site" evidence="7">
    <location>
        <position position="35"/>
    </location>
    <ligand>
        <name>Mg(2+)</name>
        <dbReference type="ChEBI" id="CHEBI:18420"/>
        <label>1</label>
    </ligand>
</feature>
<feature type="domain" description="Endonuclease/exonuclease/phosphatase" evidence="9">
    <location>
        <begin position="4"/>
        <end position="245"/>
    </location>
</feature>
<feature type="binding site" evidence="7">
    <location>
        <position position="150"/>
    </location>
    <ligand>
        <name>Mg(2+)</name>
        <dbReference type="ChEBI" id="CHEBI:18420"/>
        <label>1</label>
    </ligand>
</feature>
<organism evidence="10 11">
    <name type="scientific">Opitutus terrae (strain DSM 11246 / JCM 15787 / PB90-1)</name>
    <dbReference type="NCBI Taxonomy" id="452637"/>
    <lineage>
        <taxon>Bacteria</taxon>
        <taxon>Pseudomonadati</taxon>
        <taxon>Verrucomicrobiota</taxon>
        <taxon>Opitutia</taxon>
        <taxon>Opitutales</taxon>
        <taxon>Opitutaceae</taxon>
        <taxon>Opitutus</taxon>
    </lineage>
</organism>
<keyword evidence="10" id="KW-0456">Lyase</keyword>
<evidence type="ECO:0000256" key="5">
    <source>
        <dbReference type="ARBA" id="ARBA00022842"/>
    </source>
</evidence>
<dbReference type="PROSITE" id="PS00726">
    <property type="entry name" value="AP_NUCLEASE_F1_1"/>
    <property type="match status" value="1"/>
</dbReference>